<keyword evidence="4" id="KW-1185">Reference proteome</keyword>
<sequence>MHRLIVFILAAVDAVIAAAVGLAVVLAPLTLVWVLAGGGAADWGLLWPASAKVWQLGHLVPLEISLPPEYLAVTGIDPAAASFTVSLAPLAFAGFTAIFAARSGRRASQAGAWITGVLTGALLFTAIAAAVAVTSPIDVADTTLWTAILLPGLVFAVPALLGAGVTEWTEAGEGLIARARDGIEGTAWGDVPALIARGTAVVVVALAGLAALLTAVALIGRGGEIIALFESAHVDALGATLITIGQLAYLPTVVVWAMSFLAGPGFLVGTGTTVAPAGTQVGVLPGIPVLGAVPESLSPWLLLLALLPVAVGAFAGWIARSRLVLRPVADREPEETAPDATHTAVLAGLIGSSDTPSDDPRDEPEPESDGAGVRLVIALGIAVAAAGAAALLAALASGSIGPGSLADVGPEPGPVALAVGLEVLVGAGILLLSPRRRDRTRGERAEPSESESVVDVPSVD</sequence>
<feature type="transmembrane region" description="Helical" evidence="2">
    <location>
        <begin position="7"/>
        <end position="36"/>
    </location>
</feature>
<feature type="region of interest" description="Disordered" evidence="1">
    <location>
        <begin position="350"/>
        <end position="369"/>
    </location>
</feature>
<dbReference type="Proteomes" id="UP001501343">
    <property type="component" value="Unassembled WGS sequence"/>
</dbReference>
<gene>
    <name evidence="3" type="ORF">GCM10009775_19880</name>
</gene>
<dbReference type="EMBL" id="BAAAOF010000003">
    <property type="protein sequence ID" value="GAA1927834.1"/>
    <property type="molecule type" value="Genomic_DNA"/>
</dbReference>
<organism evidence="3 4">
    <name type="scientific">Microbacterium aoyamense</name>
    <dbReference type="NCBI Taxonomy" id="344166"/>
    <lineage>
        <taxon>Bacteria</taxon>
        <taxon>Bacillati</taxon>
        <taxon>Actinomycetota</taxon>
        <taxon>Actinomycetes</taxon>
        <taxon>Micrococcales</taxon>
        <taxon>Microbacteriaceae</taxon>
        <taxon>Microbacterium</taxon>
    </lineage>
</organism>
<protein>
    <recommendedName>
        <fullName evidence="5">Integral membrane protein</fullName>
    </recommendedName>
</protein>
<proteinExistence type="predicted"/>
<feature type="transmembrane region" description="Helical" evidence="2">
    <location>
        <begin position="375"/>
        <end position="395"/>
    </location>
</feature>
<evidence type="ECO:0008006" key="5">
    <source>
        <dbReference type="Google" id="ProtNLM"/>
    </source>
</evidence>
<feature type="transmembrane region" description="Helical" evidence="2">
    <location>
        <begin position="297"/>
        <end position="319"/>
    </location>
</feature>
<feature type="compositionally biased region" description="Acidic residues" evidence="1">
    <location>
        <begin position="356"/>
        <end position="368"/>
    </location>
</feature>
<dbReference type="RefSeq" id="WP_248151090.1">
    <property type="nucleotide sequence ID" value="NZ_BAAAOF010000003.1"/>
</dbReference>
<name>A0ABN2PPC5_9MICO</name>
<keyword evidence="2" id="KW-0812">Transmembrane</keyword>
<dbReference type="InterPro" id="IPR045931">
    <property type="entry name" value="DUF6350"/>
</dbReference>
<feature type="transmembrane region" description="Helical" evidence="2">
    <location>
        <begin position="79"/>
        <end position="100"/>
    </location>
</feature>
<feature type="transmembrane region" description="Helical" evidence="2">
    <location>
        <begin position="253"/>
        <end position="277"/>
    </location>
</feature>
<dbReference type="Pfam" id="PF19877">
    <property type="entry name" value="DUF6350"/>
    <property type="match status" value="1"/>
</dbReference>
<accession>A0ABN2PPC5</accession>
<feature type="transmembrane region" description="Helical" evidence="2">
    <location>
        <begin position="200"/>
        <end position="219"/>
    </location>
</feature>
<evidence type="ECO:0000313" key="3">
    <source>
        <dbReference type="EMBL" id="GAA1927834.1"/>
    </source>
</evidence>
<evidence type="ECO:0000313" key="4">
    <source>
        <dbReference type="Proteomes" id="UP001501343"/>
    </source>
</evidence>
<feature type="compositionally biased region" description="Low complexity" evidence="1">
    <location>
        <begin position="450"/>
        <end position="460"/>
    </location>
</feature>
<keyword evidence="2" id="KW-1133">Transmembrane helix</keyword>
<reference evidence="3 4" key="1">
    <citation type="journal article" date="2019" name="Int. J. Syst. Evol. Microbiol.">
        <title>The Global Catalogue of Microorganisms (GCM) 10K type strain sequencing project: providing services to taxonomists for standard genome sequencing and annotation.</title>
        <authorList>
            <consortium name="The Broad Institute Genomics Platform"/>
            <consortium name="The Broad Institute Genome Sequencing Center for Infectious Disease"/>
            <person name="Wu L."/>
            <person name="Ma J."/>
        </authorList>
    </citation>
    <scope>NUCLEOTIDE SEQUENCE [LARGE SCALE GENOMIC DNA]</scope>
    <source>
        <strain evidence="3 4">JCM 14900</strain>
    </source>
</reference>
<feature type="transmembrane region" description="Helical" evidence="2">
    <location>
        <begin position="415"/>
        <end position="432"/>
    </location>
</feature>
<feature type="transmembrane region" description="Helical" evidence="2">
    <location>
        <begin position="112"/>
        <end position="132"/>
    </location>
</feature>
<evidence type="ECO:0000256" key="1">
    <source>
        <dbReference type="SAM" id="MobiDB-lite"/>
    </source>
</evidence>
<evidence type="ECO:0000256" key="2">
    <source>
        <dbReference type="SAM" id="Phobius"/>
    </source>
</evidence>
<feature type="transmembrane region" description="Helical" evidence="2">
    <location>
        <begin position="144"/>
        <end position="165"/>
    </location>
</feature>
<keyword evidence="2" id="KW-0472">Membrane</keyword>
<comment type="caution">
    <text evidence="3">The sequence shown here is derived from an EMBL/GenBank/DDBJ whole genome shotgun (WGS) entry which is preliminary data.</text>
</comment>
<feature type="region of interest" description="Disordered" evidence="1">
    <location>
        <begin position="436"/>
        <end position="460"/>
    </location>
</feature>